<dbReference type="PROSITE" id="PS50217">
    <property type="entry name" value="BZIP"/>
    <property type="match status" value="1"/>
</dbReference>
<dbReference type="GO" id="GO:0003700">
    <property type="term" value="F:DNA-binding transcription factor activity"/>
    <property type="evidence" value="ECO:0007669"/>
    <property type="project" value="InterPro"/>
</dbReference>
<organism evidence="3 4">
    <name type="scientific">Chaetoceros tenuissimus</name>
    <dbReference type="NCBI Taxonomy" id="426638"/>
    <lineage>
        <taxon>Eukaryota</taxon>
        <taxon>Sar</taxon>
        <taxon>Stramenopiles</taxon>
        <taxon>Ochrophyta</taxon>
        <taxon>Bacillariophyta</taxon>
        <taxon>Coscinodiscophyceae</taxon>
        <taxon>Chaetocerotophycidae</taxon>
        <taxon>Chaetocerotales</taxon>
        <taxon>Chaetocerotaceae</taxon>
        <taxon>Chaetoceros</taxon>
    </lineage>
</organism>
<dbReference type="AlphaFoldDB" id="A0AAD3CL92"/>
<dbReference type="PRINTS" id="PR00041">
    <property type="entry name" value="LEUZIPPRCREB"/>
</dbReference>
<dbReference type="SMART" id="SM00338">
    <property type="entry name" value="BRLZ"/>
    <property type="match status" value="1"/>
</dbReference>
<dbReference type="EMBL" id="BLLK01000027">
    <property type="protein sequence ID" value="GFH48147.1"/>
    <property type="molecule type" value="Genomic_DNA"/>
</dbReference>
<dbReference type="Proteomes" id="UP001054902">
    <property type="component" value="Unassembled WGS sequence"/>
</dbReference>
<gene>
    <name evidence="3" type="ORF">CTEN210_04623</name>
</gene>
<feature type="compositionally biased region" description="Polar residues" evidence="1">
    <location>
        <begin position="632"/>
        <end position="644"/>
    </location>
</feature>
<dbReference type="InterPro" id="IPR046347">
    <property type="entry name" value="bZIP_sf"/>
</dbReference>
<sequence>MQTESSTQLPASKAPATNPQPTSTEKINLISAPSIVNQNAPMNQQQIPLSTMPTSQPQNTHVQGNNQMKKTELTHIQPRPSLQQVRSQQQQAALGQQQTQQQNQLGQNTQQNGAANKAIHVQMATPQVQQKQGQVIQIPIKPQQNLPAKTQTQIKVPAQSQQVQSNVALNAGVKRPASLAFQSQQASIVQNGQSNTRRKMQVQPNNTTSQINRQSNQNGVGHAVVNPNNVTVQNAQSRQIVNGNIMQQRTSVTAQNVVTKPNAIATTQVKLPTPANSQATITSQVKIPSPQPVNNGQIQQVKIQQQQSQVPRQQVIQVPQQRAQVQVQGQTQHIQTTANSHPSQVQVRAPIPANQQAQTQTRAPIPAQRQPTRIQTIQSTHVQQGQNIAKAHPSQVQVRAPITANQQMQTQTRAPISAQVRQQAQPITRVQTIPAQQAQQKIQQQQVQAQGQPQRPAPGATVPNNQQAQSQVRAPIPAQVRQQGQVQAQPIARVQTNQAQAQRQPPGATVPTNQQAQTQARAPIPAQVRQQGQGQQAQPIARVQTTQAQAQRQPAPGATVPTNQQAQTQARAPIPTQVQAQALAQRQQLQQRQTQSQQMQFRAQQTPTMQKQSVPIPVTSAVKTSPISNHATINSSLSTDSENTLAPLKRENKNLSEKKIRRLEKNRLSARNCRRKKKEYTQSLQNEIMLLEGENLRLRLQLQIGQEAEQSTMKEQVRLTEGIDELLKSGASDSEIYKSIEVFKEKFADYGRDRRSAIEFHLRNVERLLMPTTTTSVAMRALQGGMGTSQKIPPSVPINKESSDEIEVNDGEMKSATTTQSEGDIKCEAPVQTPPIREPQPNESTSQMPAGVIDSTVSANQNSVALASAPKLKTTDPKELFTYLVNFLNVTPEQAAALKDSRHVAKELDQALEKSLSMLGDLKERLTDMGQDLDAEFSAIRTILTPRQAAKFLVWVANNGACMHMLNELWSKNYPEPVGVHGEEEEDVIAKEEGEEDVIAKEEGTK</sequence>
<feature type="compositionally biased region" description="Basic and acidic residues" evidence="1">
    <location>
        <begin position="648"/>
        <end position="658"/>
    </location>
</feature>
<feature type="region of interest" description="Disordered" evidence="1">
    <location>
        <begin position="442"/>
        <end position="614"/>
    </location>
</feature>
<dbReference type="CDD" id="cd14690">
    <property type="entry name" value="bZIP_CREB1"/>
    <property type="match status" value="1"/>
</dbReference>
<feature type="region of interest" description="Disordered" evidence="1">
    <location>
        <begin position="1"/>
        <end position="37"/>
    </location>
</feature>
<keyword evidence="4" id="KW-1185">Reference proteome</keyword>
<accession>A0AAD3CL92</accession>
<evidence type="ECO:0000259" key="2">
    <source>
        <dbReference type="PROSITE" id="PS50217"/>
    </source>
</evidence>
<feature type="compositionally biased region" description="Low complexity" evidence="1">
    <location>
        <begin position="524"/>
        <end position="559"/>
    </location>
</feature>
<evidence type="ECO:0000256" key="1">
    <source>
        <dbReference type="SAM" id="MobiDB-lite"/>
    </source>
</evidence>
<protein>
    <recommendedName>
        <fullName evidence="2">BZIP domain-containing protein</fullName>
    </recommendedName>
</protein>
<feature type="compositionally biased region" description="Low complexity" evidence="1">
    <location>
        <begin position="88"/>
        <end position="112"/>
    </location>
</feature>
<feature type="compositionally biased region" description="Low complexity" evidence="1">
    <location>
        <begin position="476"/>
        <end position="493"/>
    </location>
</feature>
<dbReference type="Pfam" id="PF00170">
    <property type="entry name" value="bZIP_1"/>
    <property type="match status" value="1"/>
</dbReference>
<evidence type="ECO:0000313" key="4">
    <source>
        <dbReference type="Proteomes" id="UP001054902"/>
    </source>
</evidence>
<feature type="compositionally biased region" description="Low complexity" evidence="1">
    <location>
        <begin position="442"/>
        <end position="461"/>
    </location>
</feature>
<dbReference type="Gene3D" id="1.20.5.170">
    <property type="match status" value="1"/>
</dbReference>
<feature type="compositionally biased region" description="Polar residues" evidence="1">
    <location>
        <begin position="462"/>
        <end position="472"/>
    </location>
</feature>
<feature type="region of interest" description="Disordered" evidence="1">
    <location>
        <begin position="632"/>
        <end position="658"/>
    </location>
</feature>
<evidence type="ECO:0000313" key="3">
    <source>
        <dbReference type="EMBL" id="GFH48147.1"/>
    </source>
</evidence>
<dbReference type="SUPFAM" id="SSF57959">
    <property type="entry name" value="Leucine zipper domain"/>
    <property type="match status" value="1"/>
</dbReference>
<name>A0AAD3CL92_9STRA</name>
<dbReference type="InterPro" id="IPR004827">
    <property type="entry name" value="bZIP"/>
</dbReference>
<dbReference type="PROSITE" id="PS00036">
    <property type="entry name" value="BZIP_BASIC"/>
    <property type="match status" value="1"/>
</dbReference>
<feature type="region of interest" description="Disordered" evidence="1">
    <location>
        <begin position="80"/>
        <end position="112"/>
    </location>
</feature>
<feature type="domain" description="BZIP" evidence="2">
    <location>
        <begin position="656"/>
        <end position="703"/>
    </location>
</feature>
<feature type="compositionally biased region" description="Polar residues" evidence="1">
    <location>
        <begin position="1"/>
        <end position="26"/>
    </location>
</feature>
<feature type="compositionally biased region" description="Low complexity" evidence="1">
    <location>
        <begin position="576"/>
        <end position="606"/>
    </location>
</feature>
<feature type="compositionally biased region" description="Polar residues" evidence="1">
    <location>
        <begin position="510"/>
        <end position="520"/>
    </location>
</feature>
<reference evidence="3 4" key="1">
    <citation type="journal article" date="2021" name="Sci. Rep.">
        <title>The genome of the diatom Chaetoceros tenuissimus carries an ancient integrated fragment of an extant virus.</title>
        <authorList>
            <person name="Hongo Y."/>
            <person name="Kimura K."/>
            <person name="Takaki Y."/>
            <person name="Yoshida Y."/>
            <person name="Baba S."/>
            <person name="Kobayashi G."/>
            <person name="Nagasaki K."/>
            <person name="Hano T."/>
            <person name="Tomaru Y."/>
        </authorList>
    </citation>
    <scope>NUCLEOTIDE SEQUENCE [LARGE SCALE GENOMIC DNA]</scope>
    <source>
        <strain evidence="3 4">NIES-3715</strain>
    </source>
</reference>
<proteinExistence type="predicted"/>
<comment type="caution">
    <text evidence="3">The sequence shown here is derived from an EMBL/GenBank/DDBJ whole genome shotgun (WGS) entry which is preliminary data.</text>
</comment>
<feature type="compositionally biased region" description="Polar residues" evidence="1">
    <location>
        <begin position="560"/>
        <end position="570"/>
    </location>
</feature>
<feature type="compositionally biased region" description="Polar residues" evidence="1">
    <location>
        <begin position="494"/>
        <end position="503"/>
    </location>
</feature>